<keyword evidence="1" id="KW-0560">Oxidoreductase</keyword>
<name>A0AAD4FA36_9PEZI</name>
<evidence type="ECO:0000313" key="3">
    <source>
        <dbReference type="EMBL" id="KAG7293483.1"/>
    </source>
</evidence>
<evidence type="ECO:0000256" key="1">
    <source>
        <dbReference type="ARBA" id="ARBA00023002"/>
    </source>
</evidence>
<gene>
    <name evidence="3" type="ORF">NEMBOFW57_003534</name>
</gene>
<dbReference type="GO" id="GO:0016491">
    <property type="term" value="F:oxidoreductase activity"/>
    <property type="evidence" value="ECO:0007669"/>
    <property type="project" value="UniProtKB-KW"/>
</dbReference>
<dbReference type="Pfam" id="PF00248">
    <property type="entry name" value="Aldo_ket_red"/>
    <property type="match status" value="1"/>
</dbReference>
<sequence length="337" mass="37545">MAPPLRPLGKNGPTVPAIGFGAMSIGGVYGRQIADEDKLKVLDRAWEIGARFWDTAEVYFDSEARIGDWFRQTGKRDDIFLATKFALHFSDMGQTIRSDPDYVRFACERSLKTLGVDTIDLYYCHRVDGKTPIEKTVAAMVELKNEGKIRYLGLSEVSASTIRRAHAVHPIAAVQIEYSLFCLDIEDPKVDVLRTCRELGIAVVAYSPIGRGLLTGEIKSIDDLGEQDFRRMIPKYSRENFPKVLDLVAKVQSVAARHGCTPAQVCLAWLVAQGEDIIPIPGTQTLRYLEENTASADVKLTDEDLNELRRYAEETDLLGDRYPTALMSSILGDTPEL</sequence>
<dbReference type="InterPro" id="IPR036812">
    <property type="entry name" value="NAD(P)_OxRdtase_dom_sf"/>
</dbReference>
<dbReference type="GO" id="GO:0005737">
    <property type="term" value="C:cytoplasm"/>
    <property type="evidence" value="ECO:0007669"/>
    <property type="project" value="TreeGrafter"/>
</dbReference>
<dbReference type="Proteomes" id="UP001197093">
    <property type="component" value="Unassembled WGS sequence"/>
</dbReference>
<accession>A0AAD4FA36</accession>
<evidence type="ECO:0000313" key="4">
    <source>
        <dbReference type="Proteomes" id="UP001197093"/>
    </source>
</evidence>
<dbReference type="SUPFAM" id="SSF51430">
    <property type="entry name" value="NAD(P)-linked oxidoreductase"/>
    <property type="match status" value="1"/>
</dbReference>
<dbReference type="PANTHER" id="PTHR43625:SF40">
    <property type="entry name" value="ALDO-KETO REDUCTASE YAKC [NADP(+)]"/>
    <property type="match status" value="1"/>
</dbReference>
<organism evidence="3 4">
    <name type="scientific">Staphylotrichum longicolle</name>
    <dbReference type="NCBI Taxonomy" id="669026"/>
    <lineage>
        <taxon>Eukaryota</taxon>
        <taxon>Fungi</taxon>
        <taxon>Dikarya</taxon>
        <taxon>Ascomycota</taxon>
        <taxon>Pezizomycotina</taxon>
        <taxon>Sordariomycetes</taxon>
        <taxon>Sordariomycetidae</taxon>
        <taxon>Sordariales</taxon>
        <taxon>Chaetomiaceae</taxon>
        <taxon>Staphylotrichum</taxon>
    </lineage>
</organism>
<dbReference type="InterPro" id="IPR050791">
    <property type="entry name" value="Aldo-Keto_reductase"/>
</dbReference>
<keyword evidence="4" id="KW-1185">Reference proteome</keyword>
<evidence type="ECO:0000259" key="2">
    <source>
        <dbReference type="Pfam" id="PF00248"/>
    </source>
</evidence>
<feature type="domain" description="NADP-dependent oxidoreductase" evidence="2">
    <location>
        <begin position="17"/>
        <end position="310"/>
    </location>
</feature>
<protein>
    <recommendedName>
        <fullName evidence="2">NADP-dependent oxidoreductase domain-containing protein</fullName>
    </recommendedName>
</protein>
<dbReference type="InterPro" id="IPR020471">
    <property type="entry name" value="AKR"/>
</dbReference>
<dbReference type="AlphaFoldDB" id="A0AAD4FA36"/>
<dbReference type="PRINTS" id="PR00069">
    <property type="entry name" value="ALDKETRDTASE"/>
</dbReference>
<reference evidence="3" key="1">
    <citation type="submission" date="2023-02" db="EMBL/GenBank/DDBJ databases">
        <authorList>
            <person name="Palmer J.M."/>
        </authorList>
    </citation>
    <scope>NUCLEOTIDE SEQUENCE</scope>
    <source>
        <strain evidence="3">FW57</strain>
    </source>
</reference>
<proteinExistence type="predicted"/>
<comment type="caution">
    <text evidence="3">The sequence shown here is derived from an EMBL/GenBank/DDBJ whole genome shotgun (WGS) entry which is preliminary data.</text>
</comment>
<dbReference type="InterPro" id="IPR023210">
    <property type="entry name" value="NADP_OxRdtase_dom"/>
</dbReference>
<dbReference type="Gene3D" id="3.20.20.100">
    <property type="entry name" value="NADP-dependent oxidoreductase domain"/>
    <property type="match status" value="1"/>
</dbReference>
<dbReference type="PANTHER" id="PTHR43625">
    <property type="entry name" value="AFLATOXIN B1 ALDEHYDE REDUCTASE"/>
    <property type="match status" value="1"/>
</dbReference>
<dbReference type="EMBL" id="JAHCVI010000001">
    <property type="protein sequence ID" value="KAG7293483.1"/>
    <property type="molecule type" value="Genomic_DNA"/>
</dbReference>